<gene>
    <name evidence="1" type="ORF">Q31b_36090</name>
</gene>
<proteinExistence type="predicted"/>
<sequence length="86" mass="9608">MNPSSVHRAPIRWAMKTKPIDGMTRIRLPISKSHIDAFRNDDDRPQASRTVYHASGVPVSRHHGPSTGDRFARLTVPGKRAVDLIV</sequence>
<dbReference type="Proteomes" id="UP000315471">
    <property type="component" value="Unassembled WGS sequence"/>
</dbReference>
<reference evidence="1 2" key="1">
    <citation type="submission" date="2019-02" db="EMBL/GenBank/DDBJ databases">
        <title>Deep-cultivation of Planctomycetes and their phenomic and genomic characterization uncovers novel biology.</title>
        <authorList>
            <person name="Wiegand S."/>
            <person name="Jogler M."/>
            <person name="Boedeker C."/>
            <person name="Pinto D."/>
            <person name="Vollmers J."/>
            <person name="Rivas-Marin E."/>
            <person name="Kohn T."/>
            <person name="Peeters S.H."/>
            <person name="Heuer A."/>
            <person name="Rast P."/>
            <person name="Oberbeckmann S."/>
            <person name="Bunk B."/>
            <person name="Jeske O."/>
            <person name="Meyerdierks A."/>
            <person name="Storesund J.E."/>
            <person name="Kallscheuer N."/>
            <person name="Luecker S."/>
            <person name="Lage O.M."/>
            <person name="Pohl T."/>
            <person name="Merkel B.J."/>
            <person name="Hornburger P."/>
            <person name="Mueller R.-W."/>
            <person name="Bruemmer F."/>
            <person name="Labrenz M."/>
            <person name="Spormann A.M."/>
            <person name="Op Den Camp H."/>
            <person name="Overmann J."/>
            <person name="Amann R."/>
            <person name="Jetten M.S.M."/>
            <person name="Mascher T."/>
            <person name="Medema M.H."/>
            <person name="Devos D.P."/>
            <person name="Kaster A.-K."/>
            <person name="Ovreas L."/>
            <person name="Rohde M."/>
            <person name="Galperin M.Y."/>
            <person name="Jogler C."/>
        </authorList>
    </citation>
    <scope>NUCLEOTIDE SEQUENCE [LARGE SCALE GENOMIC DNA]</scope>
    <source>
        <strain evidence="1 2">Q31b</strain>
    </source>
</reference>
<keyword evidence="2" id="KW-1185">Reference proteome</keyword>
<protein>
    <submittedName>
        <fullName evidence="1">Uncharacterized protein</fullName>
    </submittedName>
</protein>
<organism evidence="1 2">
    <name type="scientific">Novipirellula aureliae</name>
    <dbReference type="NCBI Taxonomy" id="2527966"/>
    <lineage>
        <taxon>Bacteria</taxon>
        <taxon>Pseudomonadati</taxon>
        <taxon>Planctomycetota</taxon>
        <taxon>Planctomycetia</taxon>
        <taxon>Pirellulales</taxon>
        <taxon>Pirellulaceae</taxon>
        <taxon>Novipirellula</taxon>
    </lineage>
</organism>
<comment type="caution">
    <text evidence="1">The sequence shown here is derived from an EMBL/GenBank/DDBJ whole genome shotgun (WGS) entry which is preliminary data.</text>
</comment>
<dbReference type="AlphaFoldDB" id="A0A5C6DSE8"/>
<evidence type="ECO:0000313" key="2">
    <source>
        <dbReference type="Proteomes" id="UP000315471"/>
    </source>
</evidence>
<evidence type="ECO:0000313" key="1">
    <source>
        <dbReference type="EMBL" id="TWU40263.1"/>
    </source>
</evidence>
<accession>A0A5C6DSE8</accession>
<dbReference type="RefSeq" id="WP_146600852.1">
    <property type="nucleotide sequence ID" value="NZ_SJPY01000005.1"/>
</dbReference>
<name>A0A5C6DSE8_9BACT</name>
<dbReference type="EMBL" id="SJPY01000005">
    <property type="protein sequence ID" value="TWU40263.1"/>
    <property type="molecule type" value="Genomic_DNA"/>
</dbReference>